<name>Q54FV2_DICDI</name>
<gene>
    <name evidence="1" type="ORF">DDB_G0290579</name>
</gene>
<dbReference type="STRING" id="44689.Q54FV2"/>
<dbReference type="KEGG" id="ddi:DDB_G0290579"/>
<dbReference type="EMBL" id="AAFI02000164">
    <property type="protein sequence ID" value="EAL62150.1"/>
    <property type="molecule type" value="Genomic_DNA"/>
</dbReference>
<dbReference type="HOGENOM" id="CLU_2163172_0_0_1"/>
<dbReference type="PaxDb" id="44689-DDB0188968"/>
<dbReference type="VEuPathDB" id="AmoebaDB:DDB_G0290579"/>
<organism evidence="1 2">
    <name type="scientific">Dictyostelium discoideum</name>
    <name type="common">Social amoeba</name>
    <dbReference type="NCBI Taxonomy" id="44689"/>
    <lineage>
        <taxon>Eukaryota</taxon>
        <taxon>Amoebozoa</taxon>
        <taxon>Evosea</taxon>
        <taxon>Eumycetozoa</taxon>
        <taxon>Dictyostelia</taxon>
        <taxon>Dictyosteliales</taxon>
        <taxon>Dictyosteliaceae</taxon>
        <taxon>Dictyostelium</taxon>
    </lineage>
</organism>
<proteinExistence type="predicted"/>
<dbReference type="AlphaFoldDB" id="Q54FV2"/>
<accession>Q54FV2</accession>
<keyword evidence="2" id="KW-1185">Reference proteome</keyword>
<evidence type="ECO:0000313" key="1">
    <source>
        <dbReference type="EMBL" id="EAL62150.1"/>
    </source>
</evidence>
<reference evidence="1 2" key="1">
    <citation type="journal article" date="2005" name="Nature">
        <title>The genome of the social amoeba Dictyostelium discoideum.</title>
        <authorList>
            <consortium name="The Dictyostelium discoideum Sequencing Consortium"/>
            <person name="Eichinger L."/>
            <person name="Pachebat J.A."/>
            <person name="Glockner G."/>
            <person name="Rajandream M.A."/>
            <person name="Sucgang R."/>
            <person name="Berriman M."/>
            <person name="Song J."/>
            <person name="Olsen R."/>
            <person name="Szafranski K."/>
            <person name="Xu Q."/>
            <person name="Tunggal B."/>
            <person name="Kummerfeld S."/>
            <person name="Madera M."/>
            <person name="Konfortov B.A."/>
            <person name="Rivero F."/>
            <person name="Bankier A.T."/>
            <person name="Lehmann R."/>
            <person name="Hamlin N."/>
            <person name="Davies R."/>
            <person name="Gaudet P."/>
            <person name="Fey P."/>
            <person name="Pilcher K."/>
            <person name="Chen G."/>
            <person name="Saunders D."/>
            <person name="Sodergren E."/>
            <person name="Davis P."/>
            <person name="Kerhornou A."/>
            <person name="Nie X."/>
            <person name="Hall N."/>
            <person name="Anjard C."/>
            <person name="Hemphill L."/>
            <person name="Bason N."/>
            <person name="Farbrother P."/>
            <person name="Desany B."/>
            <person name="Just E."/>
            <person name="Morio T."/>
            <person name="Rost R."/>
            <person name="Churcher C."/>
            <person name="Cooper J."/>
            <person name="Haydock S."/>
            <person name="van Driessche N."/>
            <person name="Cronin A."/>
            <person name="Goodhead I."/>
            <person name="Muzny D."/>
            <person name="Mourier T."/>
            <person name="Pain A."/>
            <person name="Lu M."/>
            <person name="Harper D."/>
            <person name="Lindsay R."/>
            <person name="Hauser H."/>
            <person name="James K."/>
            <person name="Quiles M."/>
            <person name="Madan Babu M."/>
            <person name="Saito T."/>
            <person name="Buchrieser C."/>
            <person name="Wardroper A."/>
            <person name="Felder M."/>
            <person name="Thangavelu M."/>
            <person name="Johnson D."/>
            <person name="Knights A."/>
            <person name="Loulseged H."/>
            <person name="Mungall K."/>
            <person name="Oliver K."/>
            <person name="Price C."/>
            <person name="Quail M.A."/>
            <person name="Urushihara H."/>
            <person name="Hernandez J."/>
            <person name="Rabbinowitsch E."/>
            <person name="Steffen D."/>
            <person name="Sanders M."/>
            <person name="Ma J."/>
            <person name="Kohara Y."/>
            <person name="Sharp S."/>
            <person name="Simmonds M."/>
            <person name="Spiegler S."/>
            <person name="Tivey A."/>
            <person name="Sugano S."/>
            <person name="White B."/>
            <person name="Walker D."/>
            <person name="Woodward J."/>
            <person name="Winckler T."/>
            <person name="Tanaka Y."/>
            <person name="Shaulsky G."/>
            <person name="Schleicher M."/>
            <person name="Weinstock G."/>
            <person name="Rosenthal A."/>
            <person name="Cox E.C."/>
            <person name="Chisholm R.L."/>
            <person name="Gibbs R."/>
            <person name="Loomis W.F."/>
            <person name="Platzer M."/>
            <person name="Kay R.R."/>
            <person name="Williams J."/>
            <person name="Dear P.H."/>
            <person name="Noegel A.A."/>
            <person name="Barrell B."/>
            <person name="Kuspa A."/>
        </authorList>
    </citation>
    <scope>NUCLEOTIDE SEQUENCE [LARGE SCALE GENOMIC DNA]</scope>
    <source>
        <strain evidence="1 2">AX4</strain>
    </source>
</reference>
<dbReference type="GeneID" id="8627737"/>
<sequence>MIQSTNTNTPLPYELNLKATSDIYNTIFKPKERQGRYFIISKYDCNNSVDDVKMFDMDILEYYPIELSMQYLLNKYPNFKIHYFLLIKDYQYYLYDKDCAPLEIQPVIKFN</sequence>
<dbReference type="dictyBase" id="DDB_G0290579"/>
<dbReference type="RefSeq" id="XP_635665.1">
    <property type="nucleotide sequence ID" value="XM_630573.1"/>
</dbReference>
<evidence type="ECO:0000313" key="2">
    <source>
        <dbReference type="Proteomes" id="UP000002195"/>
    </source>
</evidence>
<dbReference type="InParanoid" id="Q54FV2"/>
<dbReference type="Proteomes" id="UP000002195">
    <property type="component" value="Unassembled WGS sequence"/>
</dbReference>
<protein>
    <submittedName>
        <fullName evidence="1">Uncharacterized protein</fullName>
    </submittedName>
</protein>
<comment type="caution">
    <text evidence="1">The sequence shown here is derived from an EMBL/GenBank/DDBJ whole genome shotgun (WGS) entry which is preliminary data.</text>
</comment>